<feature type="compositionally biased region" description="Polar residues" evidence="1">
    <location>
        <begin position="7"/>
        <end position="20"/>
    </location>
</feature>
<dbReference type="Proteomes" id="UP001558613">
    <property type="component" value="Unassembled WGS sequence"/>
</dbReference>
<name>A0ABR3NJ72_9TELE</name>
<protein>
    <submittedName>
        <fullName evidence="2">Uncharacterized protein</fullName>
    </submittedName>
</protein>
<sequence length="94" mass="10637">MEVDLLRSNSTSHGPSPESLTELNSVITHLHLVDPIQEGLQQHFGNMLVEPKFKTSWTLDEQSIKLGLDYIKEETLSHQLMVPVALRMRTSLQA</sequence>
<proteinExistence type="predicted"/>
<evidence type="ECO:0000313" key="2">
    <source>
        <dbReference type="EMBL" id="KAL1277050.1"/>
    </source>
</evidence>
<evidence type="ECO:0000256" key="1">
    <source>
        <dbReference type="SAM" id="MobiDB-lite"/>
    </source>
</evidence>
<comment type="caution">
    <text evidence="2">The sequence shown here is derived from an EMBL/GenBank/DDBJ whole genome shotgun (WGS) entry which is preliminary data.</text>
</comment>
<keyword evidence="3" id="KW-1185">Reference proteome</keyword>
<reference evidence="2 3" key="1">
    <citation type="submission" date="2023-09" db="EMBL/GenBank/DDBJ databases">
        <authorList>
            <person name="Wang M."/>
        </authorList>
    </citation>
    <scope>NUCLEOTIDE SEQUENCE [LARGE SCALE GENOMIC DNA]</scope>
    <source>
        <strain evidence="2">GT-2023</strain>
        <tissue evidence="2">Liver</tissue>
    </source>
</reference>
<accession>A0ABR3NJ72</accession>
<feature type="region of interest" description="Disordered" evidence="1">
    <location>
        <begin position="1"/>
        <end position="20"/>
    </location>
</feature>
<organism evidence="2 3">
    <name type="scientific">Cirrhinus molitorella</name>
    <name type="common">mud carp</name>
    <dbReference type="NCBI Taxonomy" id="172907"/>
    <lineage>
        <taxon>Eukaryota</taxon>
        <taxon>Metazoa</taxon>
        <taxon>Chordata</taxon>
        <taxon>Craniata</taxon>
        <taxon>Vertebrata</taxon>
        <taxon>Euteleostomi</taxon>
        <taxon>Actinopterygii</taxon>
        <taxon>Neopterygii</taxon>
        <taxon>Teleostei</taxon>
        <taxon>Ostariophysi</taxon>
        <taxon>Cypriniformes</taxon>
        <taxon>Cyprinidae</taxon>
        <taxon>Labeoninae</taxon>
        <taxon>Labeonini</taxon>
        <taxon>Cirrhinus</taxon>
    </lineage>
</organism>
<evidence type="ECO:0000313" key="3">
    <source>
        <dbReference type="Proteomes" id="UP001558613"/>
    </source>
</evidence>
<dbReference type="EMBL" id="JAYMGO010000003">
    <property type="protein sequence ID" value="KAL1277050.1"/>
    <property type="molecule type" value="Genomic_DNA"/>
</dbReference>
<gene>
    <name evidence="2" type="ORF">QQF64_023723</name>
</gene>